<proteinExistence type="inferred from homology"/>
<dbReference type="GO" id="GO:0031418">
    <property type="term" value="F:L-ascorbic acid binding"/>
    <property type="evidence" value="ECO:0007669"/>
    <property type="project" value="UniProtKB-KW"/>
</dbReference>
<dbReference type="GO" id="GO:0051213">
    <property type="term" value="F:dioxygenase activity"/>
    <property type="evidence" value="ECO:0007669"/>
    <property type="project" value="UniProtKB-KW"/>
</dbReference>
<dbReference type="SUPFAM" id="SSF51197">
    <property type="entry name" value="Clavaminate synthase-like"/>
    <property type="match status" value="1"/>
</dbReference>
<keyword evidence="4 5" id="KW-0408">Iron</keyword>
<dbReference type="InParanoid" id="A0A2P5E838"/>
<comment type="similarity">
    <text evidence="1 5">Belongs to the iron/ascorbate-dependent oxidoreductase family.</text>
</comment>
<evidence type="ECO:0000259" key="6">
    <source>
        <dbReference type="PROSITE" id="PS51471"/>
    </source>
</evidence>
<dbReference type="Gene3D" id="2.60.120.330">
    <property type="entry name" value="B-lactam Antibiotic, Isopenicillin N Synthase, Chain"/>
    <property type="match status" value="1"/>
</dbReference>
<evidence type="ECO:0000256" key="5">
    <source>
        <dbReference type="RuleBase" id="RU003682"/>
    </source>
</evidence>
<dbReference type="InterPro" id="IPR027443">
    <property type="entry name" value="IPNS-like_sf"/>
</dbReference>
<protein>
    <submittedName>
        <fullName evidence="7">Oxoglutarate/iron-dependent dioxygenase</fullName>
    </submittedName>
</protein>
<evidence type="ECO:0000256" key="1">
    <source>
        <dbReference type="ARBA" id="ARBA00008056"/>
    </source>
</evidence>
<gene>
    <name evidence="7" type="ORF">TorRG33x02_224350</name>
</gene>
<dbReference type="Pfam" id="PF14226">
    <property type="entry name" value="DIOX_N"/>
    <property type="match status" value="1"/>
</dbReference>
<keyword evidence="5" id="KW-0560">Oxidoreductase</keyword>
<dbReference type="Pfam" id="PF03171">
    <property type="entry name" value="2OG-FeII_Oxy"/>
    <property type="match status" value="1"/>
</dbReference>
<organism evidence="7 8">
    <name type="scientific">Trema orientale</name>
    <name type="common">Charcoal tree</name>
    <name type="synonym">Celtis orientalis</name>
    <dbReference type="NCBI Taxonomy" id="63057"/>
    <lineage>
        <taxon>Eukaryota</taxon>
        <taxon>Viridiplantae</taxon>
        <taxon>Streptophyta</taxon>
        <taxon>Embryophyta</taxon>
        <taxon>Tracheophyta</taxon>
        <taxon>Spermatophyta</taxon>
        <taxon>Magnoliopsida</taxon>
        <taxon>eudicotyledons</taxon>
        <taxon>Gunneridae</taxon>
        <taxon>Pentapetalae</taxon>
        <taxon>rosids</taxon>
        <taxon>fabids</taxon>
        <taxon>Rosales</taxon>
        <taxon>Cannabaceae</taxon>
        <taxon>Trema</taxon>
    </lineage>
</organism>
<sequence length="343" mass="38754">MEKLVSSWSTAGTTLPESYIFPLETRPGELHFGPDGNSNIPVIDLDEDHNHDQTSIIQQIIKAGQEYGIFQVVNHGVSEELMDETMKVMKKFHEMPAIDKARECSKDPKMRCRLYTSSENYSTEELHYWRDALVHPCHPLEEHMQFWPENPTQYREIVGKYTVEVRKLASKILELISQGLGVKPGYFSGELSENPIVLVNHYPACPEPGLALGIAKHRDPSVITILLQGDVPGLQLSKDGKWVVVPPLSHAFVVNIGYVLQVLSNGKLKGAEHRVVTNSSVARTTTSLFIYPSNDSIIKPETTLTDACNPPLYRAFQYKDFRSYYISNTADAEKVHEFMDRHT</sequence>
<evidence type="ECO:0000256" key="3">
    <source>
        <dbReference type="ARBA" id="ARBA00022896"/>
    </source>
</evidence>
<evidence type="ECO:0000313" key="7">
    <source>
        <dbReference type="EMBL" id="PON81719.1"/>
    </source>
</evidence>
<dbReference type="InterPro" id="IPR044861">
    <property type="entry name" value="IPNS-like_FE2OG_OXY"/>
</dbReference>
<comment type="caution">
    <text evidence="7">The sequence shown here is derived from an EMBL/GenBank/DDBJ whole genome shotgun (WGS) entry which is preliminary data.</text>
</comment>
<accession>A0A2P5E838</accession>
<dbReference type="PROSITE" id="PS51471">
    <property type="entry name" value="FE2OG_OXY"/>
    <property type="match status" value="1"/>
</dbReference>
<keyword evidence="8" id="KW-1185">Reference proteome</keyword>
<feature type="domain" description="Fe2OG dioxygenase" evidence="6">
    <location>
        <begin position="192"/>
        <end position="292"/>
    </location>
</feature>
<keyword evidence="3" id="KW-0847">Vitamin C</keyword>
<keyword evidence="7" id="KW-0223">Dioxygenase</keyword>
<name>A0A2P5E838_TREOI</name>
<dbReference type="OrthoDB" id="406156at2759"/>
<evidence type="ECO:0000256" key="4">
    <source>
        <dbReference type="ARBA" id="ARBA00023004"/>
    </source>
</evidence>
<dbReference type="InterPro" id="IPR026992">
    <property type="entry name" value="DIOX_N"/>
</dbReference>
<dbReference type="Proteomes" id="UP000237000">
    <property type="component" value="Unassembled WGS sequence"/>
</dbReference>
<dbReference type="PANTHER" id="PTHR47991">
    <property type="entry name" value="OXOGLUTARATE/IRON-DEPENDENT DIOXYGENASE"/>
    <property type="match status" value="1"/>
</dbReference>
<evidence type="ECO:0000256" key="2">
    <source>
        <dbReference type="ARBA" id="ARBA00022723"/>
    </source>
</evidence>
<evidence type="ECO:0000313" key="8">
    <source>
        <dbReference type="Proteomes" id="UP000237000"/>
    </source>
</evidence>
<reference evidence="8" key="1">
    <citation type="submission" date="2016-06" db="EMBL/GenBank/DDBJ databases">
        <title>Parallel loss of symbiosis genes in relatives of nitrogen-fixing non-legume Parasponia.</title>
        <authorList>
            <person name="Van Velzen R."/>
            <person name="Holmer R."/>
            <person name="Bu F."/>
            <person name="Rutten L."/>
            <person name="Van Zeijl A."/>
            <person name="Liu W."/>
            <person name="Santuari L."/>
            <person name="Cao Q."/>
            <person name="Sharma T."/>
            <person name="Shen D."/>
            <person name="Roswanjaya Y."/>
            <person name="Wardhani T."/>
            <person name="Kalhor M.S."/>
            <person name="Jansen J."/>
            <person name="Van den Hoogen J."/>
            <person name="Gungor B."/>
            <person name="Hartog M."/>
            <person name="Hontelez J."/>
            <person name="Verver J."/>
            <person name="Yang W.-C."/>
            <person name="Schijlen E."/>
            <person name="Repin R."/>
            <person name="Schilthuizen M."/>
            <person name="Schranz E."/>
            <person name="Heidstra R."/>
            <person name="Miyata K."/>
            <person name="Fedorova E."/>
            <person name="Kohlen W."/>
            <person name="Bisseling T."/>
            <person name="Smit S."/>
            <person name="Geurts R."/>
        </authorList>
    </citation>
    <scope>NUCLEOTIDE SEQUENCE [LARGE SCALE GENOMIC DNA]</scope>
    <source>
        <strain evidence="8">cv. RG33-2</strain>
    </source>
</reference>
<dbReference type="AlphaFoldDB" id="A0A2P5E838"/>
<dbReference type="InterPro" id="IPR005123">
    <property type="entry name" value="Oxoglu/Fe-dep_dioxygenase_dom"/>
</dbReference>
<keyword evidence="2 5" id="KW-0479">Metal-binding</keyword>
<dbReference type="InterPro" id="IPR050295">
    <property type="entry name" value="Plant_2OG-oxidoreductases"/>
</dbReference>
<dbReference type="GO" id="GO:0046872">
    <property type="term" value="F:metal ion binding"/>
    <property type="evidence" value="ECO:0007669"/>
    <property type="project" value="UniProtKB-KW"/>
</dbReference>
<dbReference type="EMBL" id="JXTC01000209">
    <property type="protein sequence ID" value="PON81719.1"/>
    <property type="molecule type" value="Genomic_DNA"/>
</dbReference>